<dbReference type="AlphaFoldDB" id="A0A5E4Q4C1"/>
<proteinExistence type="predicted"/>
<keyword evidence="3" id="KW-1185">Reference proteome</keyword>
<dbReference type="Proteomes" id="UP000324832">
    <property type="component" value="Unassembled WGS sequence"/>
</dbReference>
<feature type="region of interest" description="Disordered" evidence="1">
    <location>
        <begin position="105"/>
        <end position="129"/>
    </location>
</feature>
<gene>
    <name evidence="2" type="ORF">LSINAPIS_LOCUS4864</name>
</gene>
<evidence type="ECO:0000313" key="3">
    <source>
        <dbReference type="Proteomes" id="UP000324832"/>
    </source>
</evidence>
<accession>A0A5E4Q4C1</accession>
<feature type="region of interest" description="Disordered" evidence="1">
    <location>
        <begin position="1"/>
        <end position="44"/>
    </location>
</feature>
<protein>
    <submittedName>
        <fullName evidence="2">Uncharacterized protein</fullName>
    </submittedName>
</protein>
<reference evidence="2 3" key="1">
    <citation type="submission" date="2017-07" db="EMBL/GenBank/DDBJ databases">
        <authorList>
            <person name="Talla V."/>
            <person name="Backstrom N."/>
        </authorList>
    </citation>
    <scope>NUCLEOTIDE SEQUENCE [LARGE SCALE GENOMIC DNA]</scope>
</reference>
<dbReference type="EMBL" id="FZQP02001304">
    <property type="protein sequence ID" value="VVC92400.1"/>
    <property type="molecule type" value="Genomic_DNA"/>
</dbReference>
<name>A0A5E4Q4C1_9NEOP</name>
<evidence type="ECO:0000256" key="1">
    <source>
        <dbReference type="SAM" id="MobiDB-lite"/>
    </source>
</evidence>
<evidence type="ECO:0000313" key="2">
    <source>
        <dbReference type="EMBL" id="VVC92400.1"/>
    </source>
</evidence>
<organism evidence="2 3">
    <name type="scientific">Leptidea sinapis</name>
    <dbReference type="NCBI Taxonomy" id="189913"/>
    <lineage>
        <taxon>Eukaryota</taxon>
        <taxon>Metazoa</taxon>
        <taxon>Ecdysozoa</taxon>
        <taxon>Arthropoda</taxon>
        <taxon>Hexapoda</taxon>
        <taxon>Insecta</taxon>
        <taxon>Pterygota</taxon>
        <taxon>Neoptera</taxon>
        <taxon>Endopterygota</taxon>
        <taxon>Lepidoptera</taxon>
        <taxon>Glossata</taxon>
        <taxon>Ditrysia</taxon>
        <taxon>Papilionoidea</taxon>
        <taxon>Pieridae</taxon>
        <taxon>Dismorphiinae</taxon>
        <taxon>Leptidea</taxon>
    </lineage>
</organism>
<feature type="compositionally biased region" description="Basic and acidic residues" evidence="1">
    <location>
        <begin position="11"/>
        <end position="20"/>
    </location>
</feature>
<sequence>MPQYRKNKINRPQEYDRDLESIYDTPRKSAQANKALRRPATRDPHLLYPDSYSLSVVLPYVDRQTEPNDHSERYAVIGQIVKWWFIMLAPILEDKKNYQSWKKLPRKSSQNFHVPVHGTRSPLSRKGNL</sequence>